<reference evidence="3 4" key="1">
    <citation type="submission" date="2020-06" db="EMBL/GenBank/DDBJ databases">
        <title>Description of novel acetic acid bacteria.</title>
        <authorList>
            <person name="Sombolestani A."/>
        </authorList>
    </citation>
    <scope>NUCLEOTIDE SEQUENCE [LARGE SCALE GENOMIC DNA]</scope>
    <source>
        <strain evidence="3 4">LMG 31431</strain>
    </source>
</reference>
<dbReference type="GO" id="GO:1902660">
    <property type="term" value="P:negative regulation of glucose mediated signaling pathway"/>
    <property type="evidence" value="ECO:0007669"/>
    <property type="project" value="TreeGrafter"/>
</dbReference>
<dbReference type="PRINTS" id="PR00388">
    <property type="entry name" value="PDIESTERASE2"/>
</dbReference>
<dbReference type="AlphaFoldDB" id="A0A7Y7IWG8"/>
<dbReference type="Proteomes" id="UP000534870">
    <property type="component" value="Unassembled WGS sequence"/>
</dbReference>
<dbReference type="SUPFAM" id="SSF56281">
    <property type="entry name" value="Metallo-hydrolase/oxidoreductase"/>
    <property type="match status" value="1"/>
</dbReference>
<dbReference type="SMART" id="SM00849">
    <property type="entry name" value="Lactamase_B"/>
    <property type="match status" value="1"/>
</dbReference>
<proteinExistence type="inferred from homology"/>
<dbReference type="InterPro" id="IPR036866">
    <property type="entry name" value="RibonucZ/Hydroxyglut_hydro"/>
</dbReference>
<keyword evidence="1" id="KW-0114">cAMP</keyword>
<evidence type="ECO:0000313" key="4">
    <source>
        <dbReference type="Proteomes" id="UP000534870"/>
    </source>
</evidence>
<dbReference type="RefSeq" id="WP_176640313.1">
    <property type="nucleotide sequence ID" value="NZ_JABXXP010000211.1"/>
</dbReference>
<dbReference type="GO" id="GO:0047555">
    <property type="term" value="F:3',5'-cyclic-GMP phosphodiesterase activity"/>
    <property type="evidence" value="ECO:0007669"/>
    <property type="project" value="TreeGrafter"/>
</dbReference>
<dbReference type="InterPro" id="IPR001279">
    <property type="entry name" value="Metallo-B-lactamas"/>
</dbReference>
<evidence type="ECO:0000259" key="2">
    <source>
        <dbReference type="SMART" id="SM00849"/>
    </source>
</evidence>
<comment type="caution">
    <text evidence="3">The sequence shown here is derived from an EMBL/GenBank/DDBJ whole genome shotgun (WGS) entry which is preliminary data.</text>
</comment>
<evidence type="ECO:0000313" key="3">
    <source>
        <dbReference type="EMBL" id="NVN11614.1"/>
    </source>
</evidence>
<dbReference type="PANTHER" id="PTHR28283">
    <property type="entry name" value="3',5'-CYCLIC-NUCLEOTIDE PHOSPHODIESTERASE 1"/>
    <property type="match status" value="1"/>
</dbReference>
<evidence type="ECO:0000256" key="1">
    <source>
        <dbReference type="PIRNR" id="PIRNR000962"/>
    </source>
</evidence>
<dbReference type="PANTHER" id="PTHR28283:SF1">
    <property type="entry name" value="3',5'-CYCLIC-NUCLEOTIDE PHOSPHODIESTERASE 1"/>
    <property type="match status" value="1"/>
</dbReference>
<dbReference type="EMBL" id="JABXXP010000211">
    <property type="protein sequence ID" value="NVN11614.1"/>
    <property type="molecule type" value="Genomic_DNA"/>
</dbReference>
<protein>
    <submittedName>
        <fullName evidence="3">3',5'-cyclic-nucleotide phosphodiesterase</fullName>
    </submittedName>
</protein>
<dbReference type="PIRSF" id="PIRSF000962">
    <property type="entry name" value="Cyc_nuc_PDEase"/>
    <property type="match status" value="1"/>
</dbReference>
<dbReference type="CDD" id="cd07735">
    <property type="entry name" value="class_II_PDE_MBL-fold"/>
    <property type="match status" value="1"/>
</dbReference>
<dbReference type="Pfam" id="PF02112">
    <property type="entry name" value="PDEase_II"/>
    <property type="match status" value="1"/>
</dbReference>
<gene>
    <name evidence="3" type="ORF">HUK84_10850</name>
</gene>
<dbReference type="GO" id="GO:0006198">
    <property type="term" value="P:cAMP catabolic process"/>
    <property type="evidence" value="ECO:0007669"/>
    <property type="project" value="UniProtKB-UniRule"/>
</dbReference>
<feature type="domain" description="Metallo-beta-lactamase" evidence="2">
    <location>
        <begin position="30"/>
        <end position="248"/>
    </location>
</feature>
<keyword evidence="1" id="KW-0378">Hydrolase</keyword>
<comment type="similarity">
    <text evidence="1">Belongs to the cyclic nucleotide phosphodiesterase class-II family.</text>
</comment>
<organism evidence="3 4">
    <name type="scientific">Nguyenibacter vanlangensis</name>
    <dbReference type="NCBI Taxonomy" id="1216886"/>
    <lineage>
        <taxon>Bacteria</taxon>
        <taxon>Pseudomonadati</taxon>
        <taxon>Pseudomonadota</taxon>
        <taxon>Alphaproteobacteria</taxon>
        <taxon>Acetobacterales</taxon>
        <taxon>Acetobacteraceae</taxon>
        <taxon>Nguyenibacter</taxon>
    </lineage>
</organism>
<sequence length="321" mass="34515">MTLWGITRPACATGFDIVVLGARGGIQDGNLSAYLVRPSGDARAILCDAGTVVAGLEAASRHGAFHDLTRPPQIAPREAGIVLHDIIKGYLISHAHLDHIAGLVAVSPDDMPKPIYALPSVNRILARDIFNWRVWPNMGDRGPPPRLATYRYRDLVPGQRLPLDGTAMQVRAFPLSHGGVESTAFLIESGGAAMVYLGDTGPDALEHGTRLQDLWRAVAPLARAHRLKGIIIECSWDNARPDHLLFGHLTPRWLAATLSDLRSQSGGGTVLAGLPVLVSHVKYTLTGAPPAQVTIENELKAADRTGAHFIIAEQGMSLRFD</sequence>
<dbReference type="InterPro" id="IPR000396">
    <property type="entry name" value="Pdiesterase2"/>
</dbReference>
<name>A0A7Y7IWG8_9PROT</name>
<dbReference type="Gene3D" id="3.60.15.10">
    <property type="entry name" value="Ribonuclease Z/Hydroxyacylglutathione hydrolase-like"/>
    <property type="match status" value="1"/>
</dbReference>
<accession>A0A7Y7IWG8</accession>
<dbReference type="GO" id="GO:0004115">
    <property type="term" value="F:3',5'-cyclic-AMP phosphodiesterase activity"/>
    <property type="evidence" value="ECO:0007669"/>
    <property type="project" value="UniProtKB-UniRule"/>
</dbReference>